<evidence type="ECO:0000313" key="3">
    <source>
        <dbReference type="Proteomes" id="UP001500016"/>
    </source>
</evidence>
<dbReference type="InterPro" id="IPR007403">
    <property type="entry name" value="DUF456"/>
</dbReference>
<protein>
    <submittedName>
        <fullName evidence="2">DUF456 domain-containing protein</fullName>
    </submittedName>
</protein>
<reference evidence="2 3" key="1">
    <citation type="journal article" date="2019" name="Int. J. Syst. Evol. Microbiol.">
        <title>The Global Catalogue of Microorganisms (GCM) 10K type strain sequencing project: providing services to taxonomists for standard genome sequencing and annotation.</title>
        <authorList>
            <consortium name="The Broad Institute Genomics Platform"/>
            <consortium name="The Broad Institute Genome Sequencing Center for Infectious Disease"/>
            <person name="Wu L."/>
            <person name="Ma J."/>
        </authorList>
    </citation>
    <scope>NUCLEOTIDE SEQUENCE [LARGE SCALE GENOMIC DNA]</scope>
    <source>
        <strain evidence="2 3">JCM 15478</strain>
    </source>
</reference>
<name>A0ABN2W2M5_9ACTN</name>
<dbReference type="Pfam" id="PF04306">
    <property type="entry name" value="DUF456"/>
    <property type="match status" value="1"/>
</dbReference>
<evidence type="ECO:0000256" key="1">
    <source>
        <dbReference type="SAM" id="Phobius"/>
    </source>
</evidence>
<dbReference type="Proteomes" id="UP001500016">
    <property type="component" value="Unassembled WGS sequence"/>
</dbReference>
<organism evidence="2 3">
    <name type="scientific">Streptomyces albiaxialis</name>
    <dbReference type="NCBI Taxonomy" id="329523"/>
    <lineage>
        <taxon>Bacteria</taxon>
        <taxon>Bacillati</taxon>
        <taxon>Actinomycetota</taxon>
        <taxon>Actinomycetes</taxon>
        <taxon>Kitasatosporales</taxon>
        <taxon>Streptomycetaceae</taxon>
        <taxon>Streptomyces</taxon>
    </lineage>
</organism>
<feature type="transmembrane region" description="Helical" evidence="1">
    <location>
        <begin position="101"/>
        <end position="125"/>
    </location>
</feature>
<sequence>MFGQAFSMGTTATLGTSLPVLVGLVMLLGTLGTVLPGIPGPLVVWAAVFWWAMDRQTTPAWWLLTGATGLLLLNAAVQLLLPRRYRRNRPQDATDVRRRALLFAGGTGIVGFFVVPVVGVVPGFLGGIYGWERVRLGSHGAAAASTRTVMRAVGWRMLTELTACLLVAGAWVGTLIWG</sequence>
<dbReference type="EMBL" id="BAAAPE010000011">
    <property type="protein sequence ID" value="GAA2082119.1"/>
    <property type="molecule type" value="Genomic_DNA"/>
</dbReference>
<evidence type="ECO:0000313" key="2">
    <source>
        <dbReference type="EMBL" id="GAA2082119.1"/>
    </source>
</evidence>
<accession>A0ABN2W2M5</accession>
<keyword evidence="3" id="KW-1185">Reference proteome</keyword>
<proteinExistence type="predicted"/>
<comment type="caution">
    <text evidence="2">The sequence shown here is derived from an EMBL/GenBank/DDBJ whole genome shotgun (WGS) entry which is preliminary data.</text>
</comment>
<keyword evidence="1" id="KW-0812">Transmembrane</keyword>
<feature type="transmembrane region" description="Helical" evidence="1">
    <location>
        <begin position="59"/>
        <end position="81"/>
    </location>
</feature>
<keyword evidence="1" id="KW-1133">Transmembrane helix</keyword>
<gene>
    <name evidence="2" type="ORF">GCM10009801_41620</name>
</gene>
<feature type="transmembrane region" description="Helical" evidence="1">
    <location>
        <begin position="157"/>
        <end position="177"/>
    </location>
</feature>
<keyword evidence="1" id="KW-0472">Membrane</keyword>